<sequence length="211" mass="23364">MRKRVFSIALILALLCALVLPTLPALPVSADSPHGKTPPGQIEKLEHGWRRLNPNTKVHKVGTEQRGGKKHGIYEAEISSLPSTLSDNKTLIDTNWYLLTDLSGQSYFQTGVNFFTARVQEGRISVEDEDGRLSIWDPKVAIGSESFGGGTAEIVDDPINENYKGNCLRWEYGSYSTGWFSSSTLTRYLRVIEGSITELWILPANPKANVV</sequence>
<evidence type="ECO:0008006" key="2">
    <source>
        <dbReference type="Google" id="ProtNLM"/>
    </source>
</evidence>
<feature type="non-terminal residue" evidence="1">
    <location>
        <position position="211"/>
    </location>
</feature>
<dbReference type="AlphaFoldDB" id="X1IX18"/>
<accession>X1IX18</accession>
<comment type="caution">
    <text evidence="1">The sequence shown here is derived from an EMBL/GenBank/DDBJ whole genome shotgun (WGS) entry which is preliminary data.</text>
</comment>
<protein>
    <recommendedName>
        <fullName evidence="2">AttH domain-containing protein</fullName>
    </recommendedName>
</protein>
<dbReference type="EMBL" id="BARU01031363">
    <property type="protein sequence ID" value="GAH73805.1"/>
    <property type="molecule type" value="Genomic_DNA"/>
</dbReference>
<name>X1IX18_9ZZZZ</name>
<evidence type="ECO:0000313" key="1">
    <source>
        <dbReference type="EMBL" id="GAH73805.1"/>
    </source>
</evidence>
<gene>
    <name evidence="1" type="ORF">S03H2_49618</name>
</gene>
<proteinExistence type="predicted"/>
<reference evidence="1" key="1">
    <citation type="journal article" date="2014" name="Front. Microbiol.">
        <title>High frequency of phylogenetically diverse reductive dehalogenase-homologous genes in deep subseafloor sedimentary metagenomes.</title>
        <authorList>
            <person name="Kawai M."/>
            <person name="Futagami T."/>
            <person name="Toyoda A."/>
            <person name="Takaki Y."/>
            <person name="Nishi S."/>
            <person name="Hori S."/>
            <person name="Arai W."/>
            <person name="Tsubouchi T."/>
            <person name="Morono Y."/>
            <person name="Uchiyama I."/>
            <person name="Ito T."/>
            <person name="Fujiyama A."/>
            <person name="Inagaki F."/>
            <person name="Takami H."/>
        </authorList>
    </citation>
    <scope>NUCLEOTIDE SEQUENCE</scope>
    <source>
        <strain evidence="1">Expedition CK06-06</strain>
    </source>
</reference>
<organism evidence="1">
    <name type="scientific">marine sediment metagenome</name>
    <dbReference type="NCBI Taxonomy" id="412755"/>
    <lineage>
        <taxon>unclassified sequences</taxon>
        <taxon>metagenomes</taxon>
        <taxon>ecological metagenomes</taxon>
    </lineage>
</organism>